<feature type="region of interest" description="Disordered" evidence="1">
    <location>
        <begin position="275"/>
        <end position="302"/>
    </location>
</feature>
<feature type="non-terminal residue" evidence="2">
    <location>
        <position position="302"/>
    </location>
</feature>
<protein>
    <submittedName>
        <fullName evidence="2">Uncharacterized protein</fullName>
    </submittedName>
</protein>
<dbReference type="Proteomes" id="UP000192713">
    <property type="component" value="Unassembled WGS sequence"/>
</dbReference>
<comment type="caution">
    <text evidence="2">The sequence shown here is derived from an EMBL/GenBank/DDBJ whole genome shotgun (WGS) entry which is preliminary data.</text>
</comment>
<evidence type="ECO:0000313" key="3">
    <source>
        <dbReference type="Proteomes" id="UP000192713"/>
    </source>
</evidence>
<gene>
    <name evidence="2" type="ORF">BST28_22920</name>
</gene>
<organism evidence="2 3">
    <name type="scientific">Mycolicibacter kumamotonensis</name>
    <dbReference type="NCBI Taxonomy" id="354243"/>
    <lineage>
        <taxon>Bacteria</taxon>
        <taxon>Bacillati</taxon>
        <taxon>Actinomycetota</taxon>
        <taxon>Actinomycetes</taxon>
        <taxon>Mycobacteriales</taxon>
        <taxon>Mycobacteriaceae</taxon>
        <taxon>Mycolicibacter</taxon>
    </lineage>
</organism>
<name>A0A1X0DFF7_9MYCO</name>
<evidence type="ECO:0000256" key="1">
    <source>
        <dbReference type="SAM" id="MobiDB-lite"/>
    </source>
</evidence>
<feature type="non-terminal residue" evidence="2">
    <location>
        <position position="1"/>
    </location>
</feature>
<proteinExistence type="predicted"/>
<sequence>DTTGILHQLEKLRDDYAGILAASTTNLLSHGYDPAPLHGPLSPDSTVPAEQSAFEELLRANNQAVLDAMARVRAAQRALDDAAAQAYAHGAGSEAAQEAMTRLPGLKKNLADALDDLGKIPDYSTIDPASVHLGPDGALSFEYSLAGQTMVVTGTLKNGTGEIYDQGAGSGSSAYFTYQDGKLVASRFLDPGRVTPDDALLQNVIFTAVGAGPAISAGKAGVEAGWQGMRALFAREALATSGGSAAGLTADNVLPRAITQAEIRAQAAADDLAIHHPSGHTPVTTTSGDHTPPLTTADHSPP</sequence>
<feature type="compositionally biased region" description="Polar residues" evidence="1">
    <location>
        <begin position="281"/>
        <end position="302"/>
    </location>
</feature>
<dbReference type="EMBL" id="MVHU01000108">
    <property type="protein sequence ID" value="ORA70899.1"/>
    <property type="molecule type" value="Genomic_DNA"/>
</dbReference>
<evidence type="ECO:0000313" key="2">
    <source>
        <dbReference type="EMBL" id="ORA70899.1"/>
    </source>
</evidence>
<accession>A0A1X0DFF7</accession>
<dbReference type="AlphaFoldDB" id="A0A1X0DFF7"/>
<reference evidence="2 3" key="1">
    <citation type="submission" date="2017-02" db="EMBL/GenBank/DDBJ databases">
        <title>The new phylogeny of genus Mycobacterium.</title>
        <authorList>
            <person name="Tortoli E."/>
            <person name="Trovato A."/>
            <person name="Cirillo D.M."/>
        </authorList>
    </citation>
    <scope>NUCLEOTIDE SEQUENCE [LARGE SCALE GENOMIC DNA]</scope>
    <source>
        <strain evidence="2 3">DSM 45093</strain>
    </source>
</reference>